<dbReference type="GO" id="GO:0005096">
    <property type="term" value="F:GTPase activator activity"/>
    <property type="evidence" value="ECO:0007669"/>
    <property type="project" value="UniProtKB-KW"/>
</dbReference>
<dbReference type="PANTHER" id="PTHR14963">
    <property type="entry name" value="RHO GTPASE ACTIVATING PROTEIN 18,19-RELATED"/>
    <property type="match status" value="1"/>
</dbReference>
<evidence type="ECO:0000313" key="8">
    <source>
        <dbReference type="EMBL" id="EPX73125.1"/>
    </source>
</evidence>
<organism evidence="8 9">
    <name type="scientific">Schizosaccharomyces octosporus (strain yFS286)</name>
    <name type="common">Fission yeast</name>
    <name type="synonym">Octosporomyces octosporus</name>
    <dbReference type="NCBI Taxonomy" id="483514"/>
    <lineage>
        <taxon>Eukaryota</taxon>
        <taxon>Fungi</taxon>
        <taxon>Dikarya</taxon>
        <taxon>Ascomycota</taxon>
        <taxon>Taphrinomycotina</taxon>
        <taxon>Schizosaccharomycetes</taxon>
        <taxon>Schizosaccharomycetales</taxon>
        <taxon>Schizosaccharomycetaceae</taxon>
        <taxon>Schizosaccharomyces</taxon>
    </lineage>
</organism>
<dbReference type="FunFam" id="2.10.110.10:FF:000058">
    <property type="entry name" value="Rho GTPase activator Lrg11"/>
    <property type="match status" value="1"/>
</dbReference>
<dbReference type="SMART" id="SM00132">
    <property type="entry name" value="LIM"/>
    <property type="match status" value="2"/>
</dbReference>
<evidence type="ECO:0000256" key="3">
    <source>
        <dbReference type="ARBA" id="ARBA00022833"/>
    </source>
</evidence>
<feature type="region of interest" description="Disordered" evidence="5">
    <location>
        <begin position="645"/>
        <end position="685"/>
    </location>
</feature>
<feature type="region of interest" description="Disordered" evidence="5">
    <location>
        <begin position="1068"/>
        <end position="1115"/>
    </location>
</feature>
<evidence type="ECO:0000256" key="1">
    <source>
        <dbReference type="ARBA" id="ARBA00022468"/>
    </source>
</evidence>
<dbReference type="GO" id="GO:0046872">
    <property type="term" value="F:metal ion binding"/>
    <property type="evidence" value="ECO:0007669"/>
    <property type="project" value="UniProtKB-KW"/>
</dbReference>
<dbReference type="OrthoDB" id="20689at2759"/>
<evidence type="ECO:0000313" key="9">
    <source>
        <dbReference type="Proteomes" id="UP000016088"/>
    </source>
</evidence>
<dbReference type="SUPFAM" id="SSF48350">
    <property type="entry name" value="GTPase activation domain, GAP"/>
    <property type="match status" value="1"/>
</dbReference>
<dbReference type="SMART" id="SM00324">
    <property type="entry name" value="RhoGAP"/>
    <property type="match status" value="1"/>
</dbReference>
<dbReference type="GO" id="GO:1903338">
    <property type="term" value="P:regulation of cell wall organization or biogenesis"/>
    <property type="evidence" value="ECO:0007669"/>
    <property type="project" value="EnsemblFungi"/>
</dbReference>
<keyword evidence="9" id="KW-1185">Reference proteome</keyword>
<dbReference type="CDD" id="cd09391">
    <property type="entry name" value="LIM1_Lrg1p_like"/>
    <property type="match status" value="1"/>
</dbReference>
<dbReference type="RefSeq" id="XP_013018755.1">
    <property type="nucleotide sequence ID" value="XM_013163301.1"/>
</dbReference>
<dbReference type="PROSITE" id="PS00478">
    <property type="entry name" value="LIM_DOMAIN_1"/>
    <property type="match status" value="2"/>
</dbReference>
<accession>S9R466</accession>
<feature type="domain" description="LIM zinc-binding" evidence="6">
    <location>
        <begin position="478"/>
        <end position="541"/>
    </location>
</feature>
<dbReference type="Gene3D" id="1.10.555.10">
    <property type="entry name" value="Rho GTPase activation protein"/>
    <property type="match status" value="1"/>
</dbReference>
<dbReference type="PANTHER" id="PTHR14963:SF1">
    <property type="entry name" value="RHO GTPASE-ACTIVATING PROTEIN CONUNDRUM"/>
    <property type="match status" value="1"/>
</dbReference>
<evidence type="ECO:0000259" key="7">
    <source>
        <dbReference type="PROSITE" id="PS50238"/>
    </source>
</evidence>
<feature type="region of interest" description="Disordered" evidence="5">
    <location>
        <begin position="1"/>
        <end position="106"/>
    </location>
</feature>
<dbReference type="GO" id="GO:0007165">
    <property type="term" value="P:signal transduction"/>
    <property type="evidence" value="ECO:0007669"/>
    <property type="project" value="InterPro"/>
</dbReference>
<dbReference type="Pfam" id="PF00412">
    <property type="entry name" value="LIM"/>
    <property type="match status" value="2"/>
</dbReference>
<dbReference type="GO" id="GO:0051056">
    <property type="term" value="P:regulation of small GTPase mediated signal transduction"/>
    <property type="evidence" value="ECO:0007669"/>
    <property type="project" value="TreeGrafter"/>
</dbReference>
<keyword evidence="1" id="KW-0343">GTPase activation</keyword>
<dbReference type="GeneID" id="25029865"/>
<feature type="compositionally biased region" description="Polar residues" evidence="5">
    <location>
        <begin position="1068"/>
        <end position="1077"/>
    </location>
</feature>
<dbReference type="eggNOG" id="KOG1703">
    <property type="taxonomic scope" value="Eukaryota"/>
</dbReference>
<reference evidence="8 9" key="1">
    <citation type="journal article" date="2011" name="Science">
        <title>Comparative functional genomics of the fission yeasts.</title>
        <authorList>
            <person name="Rhind N."/>
            <person name="Chen Z."/>
            <person name="Yassour M."/>
            <person name="Thompson D.A."/>
            <person name="Haas B.J."/>
            <person name="Habib N."/>
            <person name="Wapinski I."/>
            <person name="Roy S."/>
            <person name="Lin M.F."/>
            <person name="Heiman D.I."/>
            <person name="Young S.K."/>
            <person name="Furuya K."/>
            <person name="Guo Y."/>
            <person name="Pidoux A."/>
            <person name="Chen H.M."/>
            <person name="Robbertse B."/>
            <person name="Goldberg J.M."/>
            <person name="Aoki K."/>
            <person name="Bayne E.H."/>
            <person name="Berlin A.M."/>
            <person name="Desjardins C.A."/>
            <person name="Dobbs E."/>
            <person name="Dukaj L."/>
            <person name="Fan L."/>
            <person name="FitzGerald M.G."/>
            <person name="French C."/>
            <person name="Gujja S."/>
            <person name="Hansen K."/>
            <person name="Keifenheim D."/>
            <person name="Levin J.Z."/>
            <person name="Mosher R.A."/>
            <person name="Mueller C.A."/>
            <person name="Pfiffner J."/>
            <person name="Priest M."/>
            <person name="Russ C."/>
            <person name="Smialowska A."/>
            <person name="Swoboda P."/>
            <person name="Sykes S.M."/>
            <person name="Vaughn M."/>
            <person name="Vengrova S."/>
            <person name="Yoder R."/>
            <person name="Zeng Q."/>
            <person name="Allshire R."/>
            <person name="Baulcombe D."/>
            <person name="Birren B.W."/>
            <person name="Brown W."/>
            <person name="Ekwall K."/>
            <person name="Kellis M."/>
            <person name="Leatherwood J."/>
            <person name="Levin H."/>
            <person name="Margalit H."/>
            <person name="Martienssen R."/>
            <person name="Nieduszynski C.A."/>
            <person name="Spatafora J.W."/>
            <person name="Friedman N."/>
            <person name="Dalgaard J.Z."/>
            <person name="Baumann P."/>
            <person name="Niki H."/>
            <person name="Regev A."/>
            <person name="Nusbaum C."/>
        </authorList>
    </citation>
    <scope>NUCLEOTIDE SEQUENCE [LARGE SCALE GENOMIC DNA]</scope>
    <source>
        <strain evidence="9">yFS286</strain>
    </source>
</reference>
<keyword evidence="4" id="KW-0440">LIM domain</keyword>
<dbReference type="InterPro" id="IPR000198">
    <property type="entry name" value="RhoGAP_dom"/>
</dbReference>
<dbReference type="SUPFAM" id="SSF57716">
    <property type="entry name" value="Glucocorticoid receptor-like (DNA-binding domain)"/>
    <property type="match status" value="3"/>
</dbReference>
<dbReference type="VEuPathDB" id="FungiDB:SOCG_00881"/>
<dbReference type="PROSITE" id="PS50023">
    <property type="entry name" value="LIM_DOMAIN_2"/>
    <property type="match status" value="3"/>
</dbReference>
<name>S9R466_SCHOY</name>
<dbReference type="GO" id="GO:0000935">
    <property type="term" value="C:division septum"/>
    <property type="evidence" value="ECO:0007669"/>
    <property type="project" value="EnsemblFungi"/>
</dbReference>
<evidence type="ECO:0000256" key="5">
    <source>
        <dbReference type="SAM" id="MobiDB-lite"/>
    </source>
</evidence>
<dbReference type="AlphaFoldDB" id="S9R466"/>
<evidence type="ECO:0000259" key="6">
    <source>
        <dbReference type="PROSITE" id="PS50023"/>
    </source>
</evidence>
<feature type="domain" description="Rho-GAP" evidence="7">
    <location>
        <begin position="828"/>
        <end position="1026"/>
    </location>
</feature>
<dbReference type="InterPro" id="IPR001781">
    <property type="entry name" value="Znf_LIM"/>
</dbReference>
<dbReference type="CDD" id="cd09392">
    <property type="entry name" value="LIM2_Lrg1p_like"/>
    <property type="match status" value="1"/>
</dbReference>
<dbReference type="PROSITE" id="PS50238">
    <property type="entry name" value="RHOGAP"/>
    <property type="match status" value="1"/>
</dbReference>
<sequence length="1139" mass="129367">MSQRDADKFEVLISNSGTVSTKPRRLPTKQPQDRNAAFGRSSSKVRNSVVPEHNPFAPGLSRRHTSAESRKPIPKPASIPARIPSDSSEQLSLKRSETLSPPRHVRKQSTRACGACNQTIASQYVRALGNVFHLECFKCYDCGTMVACKFFPINAPSPSGQVPLCETDYFRRLDLLCANCGMALRGYYITALNKKYHIEHFTCTLCITIFGPNDSYYEHEGEVYCHYHYSTLFAAHCYGCDGPILKQFVEIYRNGAFQNWHVPCHMIYKFWNVKLSQKSFESKSSDTHLSHTQLRKREKNLEQKIFHIWHALSCFEEYTASCISDMLLNVSNGAFKQSVLCAQKFIRYIEILFKGIDSLETTLATYHAKSMPYIREAKLLCKKLVSIFALLAKCHNCDIRDVSVVQDFLSLFTGLAHYLKLLIRISLTGGLRLEQEHSCKHALPEFLLIMEESKFVDKGNYDESSIDMFLHLANANSDLCYVCHTALEEDCILVDDKHFHIGCLSCAKCGYTNRENYDWARWNSGLDQVECYLCYTDSSAPNSYEEQPVFQYISRLSQYTYLLQVALIRLYAILKIYNAQVPDAPPIVNDRLPSSRLASEKNLTNTEADNFKKYANTLNDLRRLKSSRSLKGISDDARAVFKSGESDYHASSEDPLVYYESKPNPTGDSGRPTNDGADIRNHANLDGGMDAFDENRAFTLDDIPKVIAEQRNREHRPNAFRHMPSYTDSSIRKNTRYNTGSSGQQTIKTPSVETPARYLSELNSLEQLFVRHVTVLILYPLVRDYYSLEDLMEMSDLRKGGFWEKFGKAFKGKDNDKKSIKKKGTFGVPLEVLVERRNTYFGDHRSKQTPTFIDNTIAAMKKKDMSVVGVFRKNGNIRRLKELSDLLDISPESINYEQESPIQLAALLKKFLRELPDPLLTFKLFGLFITSSKLESEEERLRVLHLTICLLPKGHRDTMEVIFGFLFWVASFSHIDDEVGSKMDIHNLATVITPNILYSKSNDPVDESFLAIEAVHSLIENFEKFCEVPTEISILLDDPALFYNNAAWTSKELAKRCEDILTQMSVSDQISPKQVPSTKHRKQPIRKVTTSLTSEFPSGPEVAESTTASSATTDRNDLLERSIAQNPGLKPQQAIIKGT</sequence>
<dbReference type="InterPro" id="IPR008936">
    <property type="entry name" value="Rho_GTPase_activation_prot"/>
</dbReference>
<dbReference type="eggNOG" id="KOG2710">
    <property type="taxonomic scope" value="Eukaryota"/>
</dbReference>
<feature type="region of interest" description="Disordered" evidence="5">
    <location>
        <begin position="1120"/>
        <end position="1139"/>
    </location>
</feature>
<evidence type="ECO:0000256" key="2">
    <source>
        <dbReference type="ARBA" id="ARBA00022723"/>
    </source>
</evidence>
<keyword evidence="3 4" id="KW-0862">Zinc</keyword>
<feature type="domain" description="LIM zinc-binding" evidence="6">
    <location>
        <begin position="175"/>
        <end position="235"/>
    </location>
</feature>
<dbReference type="EMBL" id="KE503207">
    <property type="protein sequence ID" value="EPX73125.1"/>
    <property type="molecule type" value="Genomic_DNA"/>
</dbReference>
<dbReference type="GO" id="GO:0051285">
    <property type="term" value="C:cell cortex of cell tip"/>
    <property type="evidence" value="ECO:0007669"/>
    <property type="project" value="EnsemblFungi"/>
</dbReference>
<gene>
    <name evidence="8" type="ORF">SOCG_00881</name>
</gene>
<proteinExistence type="predicted"/>
<dbReference type="Gene3D" id="2.10.110.10">
    <property type="entry name" value="Cysteine Rich Protein"/>
    <property type="match status" value="3"/>
</dbReference>
<dbReference type="Proteomes" id="UP000016088">
    <property type="component" value="Unassembled WGS sequence"/>
</dbReference>
<dbReference type="OMA" id="WQMQSSV"/>
<dbReference type="Pfam" id="PF00620">
    <property type="entry name" value="RhoGAP"/>
    <property type="match status" value="1"/>
</dbReference>
<keyword evidence="2 4" id="KW-0479">Metal-binding</keyword>
<evidence type="ECO:0000256" key="4">
    <source>
        <dbReference type="PROSITE-ProRule" id="PRU00125"/>
    </source>
</evidence>
<feature type="compositionally biased region" description="Basic and acidic residues" evidence="5">
    <location>
        <begin position="1"/>
        <end position="10"/>
    </location>
</feature>
<protein>
    <submittedName>
        <fullName evidence="8">Rho-type GTPase activating protein Rga1</fullName>
    </submittedName>
</protein>
<dbReference type="HOGENOM" id="CLU_001321_1_0_1"/>
<feature type="compositionally biased region" description="Low complexity" evidence="5">
    <location>
        <begin position="1103"/>
        <end position="1113"/>
    </location>
</feature>
<feature type="domain" description="LIM zinc-binding" evidence="6">
    <location>
        <begin position="111"/>
        <end position="174"/>
    </location>
</feature>
<dbReference type="GO" id="GO:0030833">
    <property type="term" value="P:regulation of actin filament polymerization"/>
    <property type="evidence" value="ECO:0007669"/>
    <property type="project" value="TreeGrafter"/>
</dbReference>